<proteinExistence type="predicted"/>
<dbReference type="SUPFAM" id="SSF46689">
    <property type="entry name" value="Homeodomain-like"/>
    <property type="match status" value="1"/>
</dbReference>
<dbReference type="Pfam" id="PF12833">
    <property type="entry name" value="HTH_18"/>
    <property type="match status" value="1"/>
</dbReference>
<evidence type="ECO:0000313" key="6">
    <source>
        <dbReference type="Proteomes" id="UP000242861"/>
    </source>
</evidence>
<evidence type="ECO:0000313" key="5">
    <source>
        <dbReference type="EMBL" id="PKF73132.1"/>
    </source>
</evidence>
<evidence type="ECO:0000256" key="1">
    <source>
        <dbReference type="ARBA" id="ARBA00023015"/>
    </source>
</evidence>
<accession>A0A2I0CUG8</accession>
<reference evidence="6" key="1">
    <citation type="submission" date="2017-12" db="EMBL/GenBank/DDBJ databases">
        <authorList>
            <person name="Yu X.-Y."/>
        </authorList>
    </citation>
    <scope>NUCLEOTIDE SEQUENCE [LARGE SCALE GENOMIC DNA]</scope>
    <source>
        <strain evidence="6">ZYSR67-Z</strain>
    </source>
</reference>
<dbReference type="AlphaFoldDB" id="A0A2I0CUG8"/>
<dbReference type="Pfam" id="PF12625">
    <property type="entry name" value="Arabinose_bd"/>
    <property type="match status" value="1"/>
</dbReference>
<keyword evidence="3" id="KW-0804">Transcription</keyword>
<dbReference type="RefSeq" id="WP_101192471.1">
    <property type="nucleotide sequence ID" value="NZ_PIYS01000002.1"/>
</dbReference>
<gene>
    <name evidence="5" type="ORF">CW360_01335</name>
</gene>
<dbReference type="SMART" id="SM00342">
    <property type="entry name" value="HTH_ARAC"/>
    <property type="match status" value="1"/>
</dbReference>
<dbReference type="GO" id="GO:0003700">
    <property type="term" value="F:DNA-binding transcription factor activity"/>
    <property type="evidence" value="ECO:0007669"/>
    <property type="project" value="InterPro"/>
</dbReference>
<dbReference type="PROSITE" id="PS01124">
    <property type="entry name" value="HTH_ARAC_FAMILY_2"/>
    <property type="match status" value="1"/>
</dbReference>
<dbReference type="GO" id="GO:0005829">
    <property type="term" value="C:cytosol"/>
    <property type="evidence" value="ECO:0007669"/>
    <property type="project" value="TreeGrafter"/>
</dbReference>
<dbReference type="EMBL" id="PIYS01000002">
    <property type="protein sequence ID" value="PKF73132.1"/>
    <property type="molecule type" value="Genomic_DNA"/>
</dbReference>
<dbReference type="Gene3D" id="1.10.10.60">
    <property type="entry name" value="Homeodomain-like"/>
    <property type="match status" value="1"/>
</dbReference>
<dbReference type="InterPro" id="IPR009057">
    <property type="entry name" value="Homeodomain-like_sf"/>
</dbReference>
<dbReference type="InterPro" id="IPR018060">
    <property type="entry name" value="HTH_AraC"/>
</dbReference>
<dbReference type="GO" id="GO:0000976">
    <property type="term" value="F:transcription cis-regulatory region binding"/>
    <property type="evidence" value="ECO:0007669"/>
    <property type="project" value="TreeGrafter"/>
</dbReference>
<name>A0A2I0CUG8_9PSED</name>
<keyword evidence="1" id="KW-0805">Transcription regulation</keyword>
<comment type="caution">
    <text evidence="5">The sequence shown here is derived from an EMBL/GenBank/DDBJ whole genome shotgun (WGS) entry which is preliminary data.</text>
</comment>
<evidence type="ECO:0000256" key="3">
    <source>
        <dbReference type="ARBA" id="ARBA00023163"/>
    </source>
</evidence>
<organism evidence="5 6">
    <name type="scientific">Pseudomonas fluvialis</name>
    <dbReference type="NCBI Taxonomy" id="1793966"/>
    <lineage>
        <taxon>Bacteria</taxon>
        <taxon>Pseudomonadati</taxon>
        <taxon>Pseudomonadota</taxon>
        <taxon>Gammaproteobacteria</taxon>
        <taxon>Pseudomonadales</taxon>
        <taxon>Pseudomonadaceae</taxon>
        <taxon>Pseudomonas</taxon>
    </lineage>
</organism>
<evidence type="ECO:0000256" key="2">
    <source>
        <dbReference type="ARBA" id="ARBA00023125"/>
    </source>
</evidence>
<dbReference type="InterPro" id="IPR032687">
    <property type="entry name" value="AraC-type_N"/>
</dbReference>
<protein>
    <submittedName>
        <fullName evidence="5">AraC family transcriptional regulator</fullName>
    </submittedName>
</protein>
<dbReference type="PANTHER" id="PTHR47894">
    <property type="entry name" value="HTH-TYPE TRANSCRIPTIONAL REGULATOR GADX"/>
    <property type="match status" value="1"/>
</dbReference>
<dbReference type="PANTHER" id="PTHR47894:SF1">
    <property type="entry name" value="HTH-TYPE TRANSCRIPTIONAL REGULATOR VQSM"/>
    <property type="match status" value="1"/>
</dbReference>
<feature type="domain" description="HTH araC/xylS-type" evidence="4">
    <location>
        <begin position="241"/>
        <end position="338"/>
    </location>
</feature>
<sequence>MSRFTLPVQYLRLVVEQIAVMGGDVEDCLRQAGLHSAQLADSAFMADLTHLRALLEAALQATGEPAFGLLLGERLRVGSHGILGYAALQSESLRQAIGLVEQYLALRTSLVTLQQLAEPAAGCLHLQVRSVYALGRSEHSLLEAVLLAISNLFVALSPGGVRLRQVSFPFAEPAYAALASELFGCPVRYAQPWAAVTLDAALLDQPLQLADPQAFREAEQLCQRELLRLDTARQAQGSLTTRVQRLLLERQQALPGLQATARLLHMTPRTLHRHLQAEGSSFQQLLDQLRHRLALEHLRAGRLSIQAIACSLGYRDVANFRRAFKRWQGVPPSACQAPAGYQNDARPC</sequence>
<dbReference type="Proteomes" id="UP000242861">
    <property type="component" value="Unassembled WGS sequence"/>
</dbReference>
<evidence type="ECO:0000259" key="4">
    <source>
        <dbReference type="PROSITE" id="PS01124"/>
    </source>
</evidence>
<keyword evidence="2" id="KW-0238">DNA-binding</keyword>